<protein>
    <submittedName>
        <fullName evidence="1">Uncharacterized protein</fullName>
    </submittedName>
</protein>
<proteinExistence type="predicted"/>
<accession>A0AAV4PWX1</accession>
<feature type="non-terminal residue" evidence="1">
    <location>
        <position position="30"/>
    </location>
</feature>
<keyword evidence="2" id="KW-1185">Reference proteome</keyword>
<evidence type="ECO:0000313" key="2">
    <source>
        <dbReference type="Proteomes" id="UP001054837"/>
    </source>
</evidence>
<evidence type="ECO:0000313" key="1">
    <source>
        <dbReference type="EMBL" id="GIY01918.1"/>
    </source>
</evidence>
<gene>
    <name evidence="1" type="ORF">CDAR_377181</name>
</gene>
<dbReference type="Proteomes" id="UP001054837">
    <property type="component" value="Unassembled WGS sequence"/>
</dbReference>
<organism evidence="1 2">
    <name type="scientific">Caerostris darwini</name>
    <dbReference type="NCBI Taxonomy" id="1538125"/>
    <lineage>
        <taxon>Eukaryota</taxon>
        <taxon>Metazoa</taxon>
        <taxon>Ecdysozoa</taxon>
        <taxon>Arthropoda</taxon>
        <taxon>Chelicerata</taxon>
        <taxon>Arachnida</taxon>
        <taxon>Araneae</taxon>
        <taxon>Araneomorphae</taxon>
        <taxon>Entelegynae</taxon>
        <taxon>Araneoidea</taxon>
        <taxon>Araneidae</taxon>
        <taxon>Caerostris</taxon>
    </lineage>
</organism>
<name>A0AAV4PWX1_9ARAC</name>
<sequence length="30" mass="3616">MFSGHMKLLFQRNSVINEAYRIKIVLTHLR</sequence>
<dbReference type="AlphaFoldDB" id="A0AAV4PWX1"/>
<dbReference type="EMBL" id="BPLQ01003626">
    <property type="protein sequence ID" value="GIY01918.1"/>
    <property type="molecule type" value="Genomic_DNA"/>
</dbReference>
<reference evidence="1 2" key="1">
    <citation type="submission" date="2021-06" db="EMBL/GenBank/DDBJ databases">
        <title>Caerostris darwini draft genome.</title>
        <authorList>
            <person name="Kono N."/>
            <person name="Arakawa K."/>
        </authorList>
    </citation>
    <scope>NUCLEOTIDE SEQUENCE [LARGE SCALE GENOMIC DNA]</scope>
</reference>
<comment type="caution">
    <text evidence="1">The sequence shown here is derived from an EMBL/GenBank/DDBJ whole genome shotgun (WGS) entry which is preliminary data.</text>
</comment>